<keyword evidence="3" id="KW-0663">Pyridoxal phosphate</keyword>
<dbReference type="PROSITE" id="PS00770">
    <property type="entry name" value="AA_TRANSFER_CLASS_4"/>
    <property type="match status" value="1"/>
</dbReference>
<comment type="cofactor">
    <cofactor evidence="1">
        <name>pyridoxal 5'-phosphate</name>
        <dbReference type="ChEBI" id="CHEBI:597326"/>
    </cofactor>
</comment>
<dbReference type="InterPro" id="IPR018300">
    <property type="entry name" value="Aminotrans_IV_CS"/>
</dbReference>
<dbReference type="CDD" id="cd00449">
    <property type="entry name" value="PLPDE_IV"/>
    <property type="match status" value="1"/>
</dbReference>
<dbReference type="GO" id="GO:0008652">
    <property type="term" value="P:amino acid biosynthetic process"/>
    <property type="evidence" value="ECO:0007669"/>
    <property type="project" value="UniProtKB-ARBA"/>
</dbReference>
<reference evidence="4" key="1">
    <citation type="submission" date="2013-08" db="EMBL/GenBank/DDBJ databases">
        <authorList>
            <person name="Mendez C."/>
            <person name="Richter M."/>
            <person name="Ferrer M."/>
            <person name="Sanchez J."/>
        </authorList>
    </citation>
    <scope>NUCLEOTIDE SEQUENCE</scope>
</reference>
<dbReference type="InterPro" id="IPR036038">
    <property type="entry name" value="Aminotransferase-like"/>
</dbReference>
<evidence type="ECO:0000256" key="3">
    <source>
        <dbReference type="ARBA" id="ARBA00022898"/>
    </source>
</evidence>
<comment type="caution">
    <text evidence="4">The sequence shown here is derived from an EMBL/GenBank/DDBJ whole genome shotgun (WGS) entry which is preliminary data.</text>
</comment>
<evidence type="ECO:0000256" key="1">
    <source>
        <dbReference type="ARBA" id="ARBA00001933"/>
    </source>
</evidence>
<gene>
    <name evidence="4" type="ORF">B2A_10523</name>
</gene>
<accession>T0Z193</accession>
<dbReference type="GO" id="GO:0008483">
    <property type="term" value="F:transaminase activity"/>
    <property type="evidence" value="ECO:0007669"/>
    <property type="project" value="UniProtKB-KW"/>
</dbReference>
<dbReference type="FunFam" id="3.20.10.10:FF:000002">
    <property type="entry name" value="D-alanine aminotransferase"/>
    <property type="match status" value="1"/>
</dbReference>
<reference evidence="4" key="2">
    <citation type="journal article" date="2014" name="ISME J.">
        <title>Microbial stratification in low pH oxic and suboxic macroscopic growths along an acid mine drainage.</title>
        <authorList>
            <person name="Mendez-Garcia C."/>
            <person name="Mesa V."/>
            <person name="Sprenger R.R."/>
            <person name="Richter M."/>
            <person name="Diez M.S."/>
            <person name="Solano J."/>
            <person name="Bargiela R."/>
            <person name="Golyshina O.V."/>
            <person name="Manteca A."/>
            <person name="Ramos J.L."/>
            <person name="Gallego J.R."/>
            <person name="Llorente I."/>
            <person name="Martins Dos Santos V.A."/>
            <person name="Jensen O.N."/>
            <person name="Pelaez A.I."/>
            <person name="Sanchez J."/>
            <person name="Ferrer M."/>
        </authorList>
    </citation>
    <scope>NUCLEOTIDE SEQUENCE</scope>
</reference>
<organism evidence="4">
    <name type="scientific">mine drainage metagenome</name>
    <dbReference type="NCBI Taxonomy" id="410659"/>
    <lineage>
        <taxon>unclassified sequences</taxon>
        <taxon>metagenomes</taxon>
        <taxon>ecological metagenomes</taxon>
    </lineage>
</organism>
<dbReference type="Pfam" id="PF01063">
    <property type="entry name" value="Aminotran_4"/>
    <property type="match status" value="1"/>
</dbReference>
<dbReference type="SUPFAM" id="SSF56752">
    <property type="entry name" value="D-aminoacid aminotransferase-like PLP-dependent enzymes"/>
    <property type="match status" value="1"/>
</dbReference>
<dbReference type="EMBL" id="AUZZ01007581">
    <property type="protein sequence ID" value="EQD41721.1"/>
    <property type="molecule type" value="Genomic_DNA"/>
</dbReference>
<dbReference type="Gene3D" id="3.20.10.10">
    <property type="entry name" value="D-amino Acid Aminotransferase, subunit A, domain 2"/>
    <property type="match status" value="1"/>
</dbReference>
<comment type="similarity">
    <text evidence="2">Belongs to the class-IV pyridoxal-phosphate-dependent aminotransferase family.</text>
</comment>
<feature type="non-terminal residue" evidence="4">
    <location>
        <position position="1"/>
    </location>
</feature>
<dbReference type="PANTHER" id="PTHR42743:SF11">
    <property type="entry name" value="AMINODEOXYCHORISMATE LYASE"/>
    <property type="match status" value="1"/>
</dbReference>
<dbReference type="AlphaFoldDB" id="T0Z193"/>
<dbReference type="InterPro" id="IPR001544">
    <property type="entry name" value="Aminotrans_IV"/>
</dbReference>
<dbReference type="InterPro" id="IPR043132">
    <property type="entry name" value="BCAT-like_C"/>
</dbReference>
<keyword evidence="4" id="KW-0808">Transferase</keyword>
<sequence length="150" mass="16485">LAGVDAQQDGYEEAILLDQNGFVAEGTGENIFLVRDEKLYTPGLESDILLGITRQSIVQIAHDLGYPIVEKLISVNELLTADEVFFTGTYAEIAPVKEISHFLIGTEAPGPVTKQILNTFRRVVQGEEPKYAHWLTPVPGVALPVPRSRK</sequence>
<evidence type="ECO:0000313" key="4">
    <source>
        <dbReference type="EMBL" id="EQD41721.1"/>
    </source>
</evidence>
<proteinExistence type="inferred from homology"/>
<dbReference type="PANTHER" id="PTHR42743">
    <property type="entry name" value="AMINO-ACID AMINOTRANSFERASE"/>
    <property type="match status" value="1"/>
</dbReference>
<name>T0Z193_9ZZZZ</name>
<protein>
    <submittedName>
        <fullName evidence="4">Branched-chain amino acid aminotransferase</fullName>
    </submittedName>
</protein>
<evidence type="ECO:0000256" key="2">
    <source>
        <dbReference type="ARBA" id="ARBA00009320"/>
    </source>
</evidence>
<dbReference type="InterPro" id="IPR050571">
    <property type="entry name" value="Class-IV_PLP-Dep_Aminotrnsfr"/>
</dbReference>
<keyword evidence="4" id="KW-0032">Aminotransferase</keyword>
<dbReference type="GO" id="GO:0046394">
    <property type="term" value="P:carboxylic acid biosynthetic process"/>
    <property type="evidence" value="ECO:0007669"/>
    <property type="project" value="UniProtKB-ARBA"/>
</dbReference>